<proteinExistence type="predicted"/>
<dbReference type="dictyBase" id="DDB_G0295789"/>
<protein>
    <recommendedName>
        <fullName evidence="2">Restriction endonuclease type IV Mrr domain-containing protein</fullName>
    </recommendedName>
</protein>
<dbReference type="eggNOG" id="ENOG502RHQQ">
    <property type="taxonomic scope" value="Eukaryota"/>
</dbReference>
<dbReference type="SUPFAM" id="SSF52980">
    <property type="entry name" value="Restriction endonuclease-like"/>
    <property type="match status" value="1"/>
</dbReference>
<dbReference type="InterPro" id="IPR007560">
    <property type="entry name" value="Restrct_endonuc_IV_Mrr"/>
</dbReference>
<dbReference type="Pfam" id="PF04471">
    <property type="entry name" value="Mrr_cat"/>
    <property type="match status" value="1"/>
</dbReference>
<dbReference type="GO" id="GO:0009307">
    <property type="term" value="P:DNA restriction-modification system"/>
    <property type="evidence" value="ECO:0007669"/>
    <property type="project" value="InterPro"/>
</dbReference>
<dbReference type="InterPro" id="IPR011335">
    <property type="entry name" value="Restrct_endonuc-II-like"/>
</dbReference>
<dbReference type="VEuPathDB" id="AmoebaDB:DDB_G0295789"/>
<dbReference type="InParanoid" id="C7G039"/>
<keyword evidence="1" id="KW-1133">Transmembrane helix</keyword>
<gene>
    <name evidence="3" type="ORF">DDB_G0295789</name>
</gene>
<evidence type="ECO:0000256" key="1">
    <source>
        <dbReference type="SAM" id="Phobius"/>
    </source>
</evidence>
<dbReference type="FunCoup" id="C7G039">
    <property type="interactions" value="243"/>
</dbReference>
<evidence type="ECO:0000313" key="3">
    <source>
        <dbReference type="EMBL" id="EEU04080.1"/>
    </source>
</evidence>
<keyword evidence="4" id="KW-1185">Reference proteome</keyword>
<dbReference type="GO" id="GO:0004519">
    <property type="term" value="F:endonuclease activity"/>
    <property type="evidence" value="ECO:0007669"/>
    <property type="project" value="InterPro"/>
</dbReference>
<feature type="domain" description="Restriction endonuclease type IV Mrr" evidence="2">
    <location>
        <begin position="3"/>
        <end position="95"/>
    </location>
</feature>
<dbReference type="AlphaFoldDB" id="C7G039"/>
<sequence length="159" mass="18450">MNFEDRVARMLERKLCFNVQRNVILKDKYNNRSEIDIVYGIFFKTYVECKCYDNSPVPLEDVAKFKEVLSLNNINIKRGLFFTSSVYVPRATTIGIRTINGTELRKMELRATFIGILKFVFYCVSFMGLCGASVFIFNHYSNNFKIGRKRRSEGGSGYI</sequence>
<dbReference type="KEGG" id="ddi:DDB_G0295789"/>
<dbReference type="OMA" id="KTYVECK"/>
<reference evidence="3 4" key="1">
    <citation type="journal article" date="2005" name="Nature">
        <title>The genome of the social amoeba Dictyostelium discoideum.</title>
        <authorList>
            <consortium name="The Dictyostelium discoideum Sequencing Consortium"/>
            <person name="Eichinger L."/>
            <person name="Pachebat J.A."/>
            <person name="Glockner G."/>
            <person name="Rajandream M.A."/>
            <person name="Sucgang R."/>
            <person name="Berriman M."/>
            <person name="Song J."/>
            <person name="Olsen R."/>
            <person name="Szafranski K."/>
            <person name="Xu Q."/>
            <person name="Tunggal B."/>
            <person name="Kummerfeld S."/>
            <person name="Madera M."/>
            <person name="Konfortov B.A."/>
            <person name="Rivero F."/>
            <person name="Bankier A.T."/>
            <person name="Lehmann R."/>
            <person name="Hamlin N."/>
            <person name="Davies R."/>
            <person name="Gaudet P."/>
            <person name="Fey P."/>
            <person name="Pilcher K."/>
            <person name="Chen G."/>
            <person name="Saunders D."/>
            <person name="Sodergren E."/>
            <person name="Davis P."/>
            <person name="Kerhornou A."/>
            <person name="Nie X."/>
            <person name="Hall N."/>
            <person name="Anjard C."/>
            <person name="Hemphill L."/>
            <person name="Bason N."/>
            <person name="Farbrother P."/>
            <person name="Desany B."/>
            <person name="Just E."/>
            <person name="Morio T."/>
            <person name="Rost R."/>
            <person name="Churcher C."/>
            <person name="Cooper J."/>
            <person name="Haydock S."/>
            <person name="van Driessche N."/>
            <person name="Cronin A."/>
            <person name="Goodhead I."/>
            <person name="Muzny D."/>
            <person name="Mourier T."/>
            <person name="Pain A."/>
            <person name="Lu M."/>
            <person name="Harper D."/>
            <person name="Lindsay R."/>
            <person name="Hauser H."/>
            <person name="James K."/>
            <person name="Quiles M."/>
            <person name="Madan Babu M."/>
            <person name="Saito T."/>
            <person name="Buchrieser C."/>
            <person name="Wardroper A."/>
            <person name="Felder M."/>
            <person name="Thangavelu M."/>
            <person name="Johnson D."/>
            <person name="Knights A."/>
            <person name="Loulseged H."/>
            <person name="Mungall K."/>
            <person name="Oliver K."/>
            <person name="Price C."/>
            <person name="Quail M.A."/>
            <person name="Urushihara H."/>
            <person name="Hernandez J."/>
            <person name="Rabbinowitsch E."/>
            <person name="Steffen D."/>
            <person name="Sanders M."/>
            <person name="Ma J."/>
            <person name="Kohara Y."/>
            <person name="Sharp S."/>
            <person name="Simmonds M."/>
            <person name="Spiegler S."/>
            <person name="Tivey A."/>
            <person name="Sugano S."/>
            <person name="White B."/>
            <person name="Walker D."/>
            <person name="Woodward J."/>
            <person name="Winckler T."/>
            <person name="Tanaka Y."/>
            <person name="Shaulsky G."/>
            <person name="Schleicher M."/>
            <person name="Weinstock G."/>
            <person name="Rosenthal A."/>
            <person name="Cox E.C."/>
            <person name="Chisholm R.L."/>
            <person name="Gibbs R."/>
            <person name="Loomis W.F."/>
            <person name="Platzer M."/>
            <person name="Kay R.R."/>
            <person name="Williams J."/>
            <person name="Dear P.H."/>
            <person name="Noegel A.A."/>
            <person name="Barrell B."/>
            <person name="Kuspa A."/>
        </authorList>
    </citation>
    <scope>NUCLEOTIDE SEQUENCE [LARGE SCALE GENOMIC DNA]</scope>
    <source>
        <strain evidence="3 4">AX4</strain>
    </source>
</reference>
<dbReference type="InterPro" id="IPR011856">
    <property type="entry name" value="tRNA_endonuc-like_dom_sf"/>
</dbReference>
<accession>C7G039</accession>
<dbReference type="Proteomes" id="UP000002195">
    <property type="component" value="Unassembled WGS sequence"/>
</dbReference>
<name>C7G039_DICDI</name>
<dbReference type="GO" id="GO:0006281">
    <property type="term" value="P:DNA repair"/>
    <property type="evidence" value="ECO:0007669"/>
    <property type="project" value="UniProtKB-ARBA"/>
</dbReference>
<dbReference type="EMBL" id="AAFI02000079">
    <property type="protein sequence ID" value="EEU04080.1"/>
    <property type="molecule type" value="Genomic_DNA"/>
</dbReference>
<dbReference type="HOGENOM" id="CLU_1663952_0_0_1"/>
<keyword evidence="1" id="KW-0472">Membrane</keyword>
<comment type="caution">
    <text evidence="3">The sequence shown here is derived from an EMBL/GenBank/DDBJ whole genome shotgun (WGS) entry which is preliminary data.</text>
</comment>
<dbReference type="RefSeq" id="XP_002649132.1">
    <property type="nucleotide sequence ID" value="XM_002649086.1"/>
</dbReference>
<organism evidence="3 4">
    <name type="scientific">Dictyostelium discoideum</name>
    <name type="common">Social amoeba</name>
    <dbReference type="NCBI Taxonomy" id="44689"/>
    <lineage>
        <taxon>Eukaryota</taxon>
        <taxon>Amoebozoa</taxon>
        <taxon>Evosea</taxon>
        <taxon>Eumycetozoa</taxon>
        <taxon>Dictyostelia</taxon>
        <taxon>Dictyosteliales</taxon>
        <taxon>Dictyosteliaceae</taxon>
        <taxon>Dictyostelium</taxon>
    </lineage>
</organism>
<keyword evidence="1" id="KW-0812">Transmembrane</keyword>
<dbReference type="Gene3D" id="3.40.1350.10">
    <property type="match status" value="1"/>
</dbReference>
<dbReference type="GeneID" id="8625095"/>
<evidence type="ECO:0000313" key="4">
    <source>
        <dbReference type="Proteomes" id="UP000002195"/>
    </source>
</evidence>
<dbReference type="GO" id="GO:0003677">
    <property type="term" value="F:DNA binding"/>
    <property type="evidence" value="ECO:0007669"/>
    <property type="project" value="InterPro"/>
</dbReference>
<dbReference type="PaxDb" id="44689-DDB0252611"/>
<evidence type="ECO:0000259" key="2">
    <source>
        <dbReference type="Pfam" id="PF04471"/>
    </source>
</evidence>
<feature type="transmembrane region" description="Helical" evidence="1">
    <location>
        <begin position="115"/>
        <end position="137"/>
    </location>
</feature>